<keyword evidence="2" id="KW-1185">Reference proteome</keyword>
<name>A0A5J5BNY0_9ASTE</name>
<dbReference type="OrthoDB" id="1930482at2759"/>
<evidence type="ECO:0000313" key="2">
    <source>
        <dbReference type="Proteomes" id="UP000325577"/>
    </source>
</evidence>
<reference evidence="1 2" key="1">
    <citation type="submission" date="2019-09" db="EMBL/GenBank/DDBJ databases">
        <title>A chromosome-level genome assembly of the Chinese tupelo Nyssa sinensis.</title>
        <authorList>
            <person name="Yang X."/>
            <person name="Kang M."/>
            <person name="Yang Y."/>
            <person name="Xiong H."/>
            <person name="Wang M."/>
            <person name="Zhang Z."/>
            <person name="Wang Z."/>
            <person name="Wu H."/>
            <person name="Ma T."/>
            <person name="Liu J."/>
            <person name="Xi Z."/>
        </authorList>
    </citation>
    <scope>NUCLEOTIDE SEQUENCE [LARGE SCALE GENOMIC DNA]</scope>
    <source>
        <strain evidence="1">J267</strain>
        <tissue evidence="1">Leaf</tissue>
    </source>
</reference>
<accession>A0A5J5BNY0</accession>
<organism evidence="1 2">
    <name type="scientific">Nyssa sinensis</name>
    <dbReference type="NCBI Taxonomy" id="561372"/>
    <lineage>
        <taxon>Eukaryota</taxon>
        <taxon>Viridiplantae</taxon>
        <taxon>Streptophyta</taxon>
        <taxon>Embryophyta</taxon>
        <taxon>Tracheophyta</taxon>
        <taxon>Spermatophyta</taxon>
        <taxon>Magnoliopsida</taxon>
        <taxon>eudicotyledons</taxon>
        <taxon>Gunneridae</taxon>
        <taxon>Pentapetalae</taxon>
        <taxon>asterids</taxon>
        <taxon>Cornales</taxon>
        <taxon>Nyssaceae</taxon>
        <taxon>Nyssa</taxon>
    </lineage>
</organism>
<protein>
    <submittedName>
        <fullName evidence="1">Uncharacterized protein</fullName>
    </submittedName>
</protein>
<sequence length="114" mass="13098">MVWSHPDISLEDLLNLIKGFVDILILASGYQTSGHLAHWDAQNIKNVFQWGLFFEDVFKRLSCLEDYQDSAKELDAALSEMTSNPCFPQVDAGRVLHIYHLSLLVEQVTLYWNI</sequence>
<dbReference type="InterPro" id="IPR035428">
    <property type="entry name" value="FANCF"/>
</dbReference>
<dbReference type="Pfam" id="PF11107">
    <property type="entry name" value="FANCF"/>
    <property type="match status" value="1"/>
</dbReference>
<dbReference type="GO" id="GO:0036297">
    <property type="term" value="P:interstrand cross-link repair"/>
    <property type="evidence" value="ECO:0007669"/>
    <property type="project" value="InterPro"/>
</dbReference>
<dbReference type="GO" id="GO:0043240">
    <property type="term" value="C:Fanconi anaemia nuclear complex"/>
    <property type="evidence" value="ECO:0007669"/>
    <property type="project" value="InterPro"/>
</dbReference>
<dbReference type="PANTHER" id="PTHR14449">
    <property type="entry name" value="FANCONI ANEMIA GROUP F PROTEIN FANCF"/>
    <property type="match status" value="1"/>
</dbReference>
<dbReference type="PANTHER" id="PTHR14449:SF2">
    <property type="entry name" value="FANCONI ANEMIA GROUP F PROTEIN"/>
    <property type="match status" value="1"/>
</dbReference>
<gene>
    <name evidence="1" type="ORF">F0562_021093</name>
</gene>
<dbReference type="Proteomes" id="UP000325577">
    <property type="component" value="Linkage Group LG11"/>
</dbReference>
<dbReference type="AlphaFoldDB" id="A0A5J5BNY0"/>
<dbReference type="EMBL" id="CM018034">
    <property type="protein sequence ID" value="KAA8543412.1"/>
    <property type="molecule type" value="Genomic_DNA"/>
</dbReference>
<evidence type="ECO:0000313" key="1">
    <source>
        <dbReference type="EMBL" id="KAA8543412.1"/>
    </source>
</evidence>
<proteinExistence type="predicted"/>